<name>A0A9D5A6L2_PEA</name>
<dbReference type="EMBL" id="JAMSHJ010000006">
    <property type="protein sequence ID" value="KAI5399562.1"/>
    <property type="molecule type" value="Genomic_DNA"/>
</dbReference>
<dbReference type="AlphaFoldDB" id="A0A9D5A6L2"/>
<comment type="caution">
    <text evidence="2">The sequence shown here is derived from an EMBL/GenBank/DDBJ whole genome shotgun (WGS) entry which is preliminary data.</text>
</comment>
<dbReference type="Proteomes" id="UP001058974">
    <property type="component" value="Chromosome 6"/>
</dbReference>
<proteinExistence type="predicted"/>
<organism evidence="2 3">
    <name type="scientific">Pisum sativum</name>
    <name type="common">Garden pea</name>
    <name type="synonym">Lathyrus oleraceus</name>
    <dbReference type="NCBI Taxonomy" id="3888"/>
    <lineage>
        <taxon>Eukaryota</taxon>
        <taxon>Viridiplantae</taxon>
        <taxon>Streptophyta</taxon>
        <taxon>Embryophyta</taxon>
        <taxon>Tracheophyta</taxon>
        <taxon>Spermatophyta</taxon>
        <taxon>Magnoliopsida</taxon>
        <taxon>eudicotyledons</taxon>
        <taxon>Gunneridae</taxon>
        <taxon>Pentapetalae</taxon>
        <taxon>rosids</taxon>
        <taxon>fabids</taxon>
        <taxon>Fabales</taxon>
        <taxon>Fabaceae</taxon>
        <taxon>Papilionoideae</taxon>
        <taxon>50 kb inversion clade</taxon>
        <taxon>NPAAA clade</taxon>
        <taxon>Hologalegina</taxon>
        <taxon>IRL clade</taxon>
        <taxon>Fabeae</taxon>
        <taxon>Lathyrus</taxon>
    </lineage>
</organism>
<evidence type="ECO:0000256" key="1">
    <source>
        <dbReference type="SAM" id="MobiDB-lite"/>
    </source>
</evidence>
<evidence type="ECO:0000313" key="2">
    <source>
        <dbReference type="EMBL" id="KAI5399562.1"/>
    </source>
</evidence>
<feature type="region of interest" description="Disordered" evidence="1">
    <location>
        <begin position="74"/>
        <end position="96"/>
    </location>
</feature>
<reference evidence="2 3" key="1">
    <citation type="journal article" date="2022" name="Nat. Genet.">
        <title>Improved pea reference genome and pan-genome highlight genomic features and evolutionary characteristics.</title>
        <authorList>
            <person name="Yang T."/>
            <person name="Liu R."/>
            <person name="Luo Y."/>
            <person name="Hu S."/>
            <person name="Wang D."/>
            <person name="Wang C."/>
            <person name="Pandey M.K."/>
            <person name="Ge S."/>
            <person name="Xu Q."/>
            <person name="Li N."/>
            <person name="Li G."/>
            <person name="Huang Y."/>
            <person name="Saxena R.K."/>
            <person name="Ji Y."/>
            <person name="Li M."/>
            <person name="Yan X."/>
            <person name="He Y."/>
            <person name="Liu Y."/>
            <person name="Wang X."/>
            <person name="Xiang C."/>
            <person name="Varshney R.K."/>
            <person name="Ding H."/>
            <person name="Gao S."/>
            <person name="Zong X."/>
        </authorList>
    </citation>
    <scope>NUCLEOTIDE SEQUENCE [LARGE SCALE GENOMIC DNA]</scope>
    <source>
        <strain evidence="2 3">cv. Zhongwan 6</strain>
    </source>
</reference>
<sequence length="153" mass="17224">MVRAWRKIHKKGGNELGPKNCIVLEPYTAWVRRRASEYLMPYNYPRPTPLVVAGPSTLPNQGVIDDPDDYAKGRAKHSSANYGNKGSRLQLGQEKGKVSIATRAREKNRNKGKSKQGLVVSRQSKTRQDIASRAYVSHLNMRIRVVVVRLTRG</sequence>
<protein>
    <submittedName>
        <fullName evidence="2">Uncharacterized protein</fullName>
    </submittedName>
</protein>
<accession>A0A9D5A6L2</accession>
<gene>
    <name evidence="2" type="ORF">KIW84_064772</name>
</gene>
<evidence type="ECO:0000313" key="3">
    <source>
        <dbReference type="Proteomes" id="UP001058974"/>
    </source>
</evidence>
<keyword evidence="3" id="KW-1185">Reference proteome</keyword>
<dbReference type="Gramene" id="Psat06G0477200-T1">
    <property type="protein sequence ID" value="KAI5399562.1"/>
    <property type="gene ID" value="KIW84_064772"/>
</dbReference>